<organism evidence="1 2">
    <name type="scientific">Bacteroides oleiciplenus YIT 12058</name>
    <dbReference type="NCBI Taxonomy" id="742727"/>
    <lineage>
        <taxon>Bacteria</taxon>
        <taxon>Pseudomonadati</taxon>
        <taxon>Bacteroidota</taxon>
        <taxon>Bacteroidia</taxon>
        <taxon>Bacteroidales</taxon>
        <taxon>Bacteroidaceae</taxon>
        <taxon>Bacteroides</taxon>
    </lineage>
</organism>
<comment type="caution">
    <text evidence="1">The sequence shown here is derived from an EMBL/GenBank/DDBJ whole genome shotgun (WGS) entry which is preliminary data.</text>
</comment>
<proteinExistence type="predicted"/>
<dbReference type="EMBL" id="ADLF01000024">
    <property type="protein sequence ID" value="EKU87787.1"/>
    <property type="molecule type" value="Genomic_DNA"/>
</dbReference>
<protein>
    <submittedName>
        <fullName evidence="1">Uncharacterized protein</fullName>
    </submittedName>
</protein>
<reference evidence="1 2" key="1">
    <citation type="submission" date="2012-09" db="EMBL/GenBank/DDBJ databases">
        <title>The Genome Sequence of Bacteroides oleiciplenus YIT 12058.</title>
        <authorList>
            <consortium name="The Broad Institute Genome Sequencing Platform"/>
            <person name="Earl A."/>
            <person name="Ward D."/>
            <person name="Feldgarden M."/>
            <person name="Gevers D."/>
            <person name="Morotomi M."/>
            <person name="Walker B."/>
            <person name="Young S.K."/>
            <person name="Zeng Q."/>
            <person name="Gargeya S."/>
            <person name="Fitzgerald M."/>
            <person name="Haas B."/>
            <person name="Abouelleil A."/>
            <person name="Alvarado L."/>
            <person name="Arachchi H.M."/>
            <person name="Berlin A.M."/>
            <person name="Chapman S.B."/>
            <person name="Goldberg J."/>
            <person name="Griggs A."/>
            <person name="Gujja S."/>
            <person name="Hansen M."/>
            <person name="Howarth C."/>
            <person name="Imamovic A."/>
            <person name="Larimer J."/>
            <person name="McCowen C."/>
            <person name="Montmayeur A."/>
            <person name="Murphy C."/>
            <person name="Neiman D."/>
            <person name="Pearson M."/>
            <person name="Priest M."/>
            <person name="Roberts A."/>
            <person name="Saif S."/>
            <person name="Shea T."/>
            <person name="Sisk P."/>
            <person name="Sykes S."/>
            <person name="Wortman J."/>
            <person name="Nusbaum C."/>
            <person name="Birren B."/>
        </authorList>
    </citation>
    <scope>NUCLEOTIDE SEQUENCE [LARGE SCALE GENOMIC DNA]</scope>
    <source>
        <strain evidence="1 2">YIT 12058</strain>
    </source>
</reference>
<gene>
    <name evidence="1" type="ORF">HMPREF9447_05246</name>
</gene>
<name>K9EA70_9BACE</name>
<dbReference type="HOGENOM" id="CLU_2969863_0_0_10"/>
<evidence type="ECO:0000313" key="1">
    <source>
        <dbReference type="EMBL" id="EKU87787.1"/>
    </source>
</evidence>
<keyword evidence="2" id="KW-1185">Reference proteome</keyword>
<dbReference type="AlphaFoldDB" id="K9EA70"/>
<dbReference type="Proteomes" id="UP000009872">
    <property type="component" value="Unassembled WGS sequence"/>
</dbReference>
<evidence type="ECO:0000313" key="2">
    <source>
        <dbReference type="Proteomes" id="UP000009872"/>
    </source>
</evidence>
<accession>K9EA70</accession>
<sequence>MNKSLTDKNIRIITLCKPTATKGKKEFNSFKRLNDNSPERKHIIFTRRLTTIESSSIE</sequence>